<dbReference type="EMBL" id="JACXVP010000010">
    <property type="protein sequence ID" value="KAG5579151.1"/>
    <property type="molecule type" value="Genomic_DNA"/>
</dbReference>
<sequence length="60" mass="7007">LYSTCVFWFFQVWFGVIRRLSRLTFYIAFGRAGRLFRICNFVALGLRVEPPLLSTALVAF</sequence>
<dbReference type="Proteomes" id="UP000824120">
    <property type="component" value="Chromosome 10"/>
</dbReference>
<gene>
    <name evidence="1" type="ORF">H5410_049778</name>
</gene>
<evidence type="ECO:0000313" key="1">
    <source>
        <dbReference type="EMBL" id="KAG5579151.1"/>
    </source>
</evidence>
<protein>
    <submittedName>
        <fullName evidence="1">Uncharacterized protein</fullName>
    </submittedName>
</protein>
<feature type="non-terminal residue" evidence="1">
    <location>
        <position position="1"/>
    </location>
</feature>
<comment type="caution">
    <text evidence="1">The sequence shown here is derived from an EMBL/GenBank/DDBJ whole genome shotgun (WGS) entry which is preliminary data.</text>
</comment>
<reference evidence="1 2" key="1">
    <citation type="submission" date="2020-09" db="EMBL/GenBank/DDBJ databases">
        <title>De no assembly of potato wild relative species, Solanum commersonii.</title>
        <authorList>
            <person name="Cho K."/>
        </authorList>
    </citation>
    <scope>NUCLEOTIDE SEQUENCE [LARGE SCALE GENOMIC DNA]</scope>
    <source>
        <strain evidence="1">LZ3.2</strain>
        <tissue evidence="1">Leaf</tissue>
    </source>
</reference>
<accession>A0A9J5WV04</accession>
<proteinExistence type="predicted"/>
<dbReference type="AlphaFoldDB" id="A0A9J5WV04"/>
<evidence type="ECO:0000313" key="2">
    <source>
        <dbReference type="Proteomes" id="UP000824120"/>
    </source>
</evidence>
<keyword evidence="2" id="KW-1185">Reference proteome</keyword>
<organism evidence="1 2">
    <name type="scientific">Solanum commersonii</name>
    <name type="common">Commerson's wild potato</name>
    <name type="synonym">Commerson's nightshade</name>
    <dbReference type="NCBI Taxonomy" id="4109"/>
    <lineage>
        <taxon>Eukaryota</taxon>
        <taxon>Viridiplantae</taxon>
        <taxon>Streptophyta</taxon>
        <taxon>Embryophyta</taxon>
        <taxon>Tracheophyta</taxon>
        <taxon>Spermatophyta</taxon>
        <taxon>Magnoliopsida</taxon>
        <taxon>eudicotyledons</taxon>
        <taxon>Gunneridae</taxon>
        <taxon>Pentapetalae</taxon>
        <taxon>asterids</taxon>
        <taxon>lamiids</taxon>
        <taxon>Solanales</taxon>
        <taxon>Solanaceae</taxon>
        <taxon>Solanoideae</taxon>
        <taxon>Solaneae</taxon>
        <taxon>Solanum</taxon>
    </lineage>
</organism>
<name>A0A9J5WV04_SOLCO</name>